<dbReference type="GO" id="GO:0043190">
    <property type="term" value="C:ATP-binding cassette (ABC) transporter complex"/>
    <property type="evidence" value="ECO:0007669"/>
    <property type="project" value="InterPro"/>
</dbReference>
<dbReference type="AlphaFoldDB" id="A0A1G8TTS0"/>
<keyword evidence="8" id="KW-1185">Reference proteome</keyword>
<dbReference type="GO" id="GO:0055085">
    <property type="term" value="P:transmembrane transport"/>
    <property type="evidence" value="ECO:0007669"/>
    <property type="project" value="InterPro"/>
</dbReference>
<reference evidence="7 8" key="1">
    <citation type="submission" date="2016-10" db="EMBL/GenBank/DDBJ databases">
        <authorList>
            <person name="de Groot N.N."/>
        </authorList>
    </citation>
    <scope>NUCLEOTIDE SEQUENCE [LARGE SCALE GENOMIC DNA]</scope>
    <source>
        <strain evidence="7 8">DSM 25294</strain>
    </source>
</reference>
<evidence type="ECO:0000256" key="2">
    <source>
        <dbReference type="ARBA" id="ARBA00022475"/>
    </source>
</evidence>
<organism evidence="7 8">
    <name type="scientific">Aliiruegeria lutimaris</name>
    <dbReference type="NCBI Taxonomy" id="571298"/>
    <lineage>
        <taxon>Bacteria</taxon>
        <taxon>Pseudomonadati</taxon>
        <taxon>Pseudomonadota</taxon>
        <taxon>Alphaproteobacteria</taxon>
        <taxon>Rhodobacterales</taxon>
        <taxon>Roseobacteraceae</taxon>
        <taxon>Aliiruegeria</taxon>
    </lineage>
</organism>
<dbReference type="EMBL" id="FNEK01000017">
    <property type="protein sequence ID" value="SDJ44335.1"/>
    <property type="molecule type" value="Genomic_DNA"/>
</dbReference>
<keyword evidence="2" id="KW-1003">Cell membrane</keyword>
<proteinExistence type="predicted"/>
<accession>A0A1G8TTS0</accession>
<feature type="transmembrane region" description="Helical" evidence="6">
    <location>
        <begin position="307"/>
        <end position="324"/>
    </location>
</feature>
<evidence type="ECO:0000313" key="8">
    <source>
        <dbReference type="Proteomes" id="UP000199382"/>
    </source>
</evidence>
<comment type="subcellular location">
    <subcellularLocation>
        <location evidence="1">Cell membrane</location>
        <topology evidence="1">Multi-pass membrane protein</topology>
    </subcellularLocation>
</comment>
<evidence type="ECO:0000256" key="6">
    <source>
        <dbReference type="SAM" id="Phobius"/>
    </source>
</evidence>
<dbReference type="Pfam" id="PF03739">
    <property type="entry name" value="LptF_LptG"/>
    <property type="match status" value="1"/>
</dbReference>
<dbReference type="RefSeq" id="WP_093154970.1">
    <property type="nucleotide sequence ID" value="NZ_FNEK01000017.1"/>
</dbReference>
<keyword evidence="4 6" id="KW-1133">Transmembrane helix</keyword>
<protein>
    <submittedName>
        <fullName evidence="7">Lipopolysaccharide export system permease protein</fullName>
    </submittedName>
</protein>
<dbReference type="OrthoDB" id="8477889at2"/>
<dbReference type="Proteomes" id="UP000199382">
    <property type="component" value="Unassembled WGS sequence"/>
</dbReference>
<evidence type="ECO:0000313" key="7">
    <source>
        <dbReference type="EMBL" id="SDJ44335.1"/>
    </source>
</evidence>
<keyword evidence="3 6" id="KW-0812">Transmembrane</keyword>
<evidence type="ECO:0000256" key="3">
    <source>
        <dbReference type="ARBA" id="ARBA00022692"/>
    </source>
</evidence>
<feature type="transmembrane region" description="Helical" evidence="6">
    <location>
        <begin position="103"/>
        <end position="122"/>
    </location>
</feature>
<dbReference type="InterPro" id="IPR005495">
    <property type="entry name" value="LptG/LptF_permease"/>
</dbReference>
<evidence type="ECO:0000256" key="1">
    <source>
        <dbReference type="ARBA" id="ARBA00004651"/>
    </source>
</evidence>
<dbReference type="STRING" id="571298.SAMN04488026_101780"/>
<name>A0A1G8TTS0_9RHOB</name>
<dbReference type="NCBIfam" id="TIGR04407">
    <property type="entry name" value="LptF_YjgP"/>
    <property type="match status" value="1"/>
</dbReference>
<gene>
    <name evidence="7" type="ORF">SAMN04488026_101780</name>
</gene>
<dbReference type="PANTHER" id="PTHR33529">
    <property type="entry name" value="SLR0882 PROTEIN-RELATED"/>
    <property type="match status" value="1"/>
</dbReference>
<evidence type="ECO:0000256" key="4">
    <source>
        <dbReference type="ARBA" id="ARBA00022989"/>
    </source>
</evidence>
<dbReference type="PANTHER" id="PTHR33529:SF6">
    <property type="entry name" value="YJGP_YJGQ FAMILY PERMEASE"/>
    <property type="match status" value="1"/>
</dbReference>
<feature type="transmembrane region" description="Helical" evidence="6">
    <location>
        <begin position="336"/>
        <end position="359"/>
    </location>
</feature>
<feature type="transmembrane region" description="Helical" evidence="6">
    <location>
        <begin position="284"/>
        <end position="301"/>
    </location>
</feature>
<keyword evidence="5 6" id="KW-0472">Membrane</keyword>
<dbReference type="GO" id="GO:0015920">
    <property type="term" value="P:lipopolysaccharide transport"/>
    <property type="evidence" value="ECO:0007669"/>
    <property type="project" value="TreeGrafter"/>
</dbReference>
<evidence type="ECO:0000256" key="5">
    <source>
        <dbReference type="ARBA" id="ARBA00023136"/>
    </source>
</evidence>
<feature type="transmembrane region" description="Helical" evidence="6">
    <location>
        <begin position="7"/>
        <end position="29"/>
    </location>
</feature>
<dbReference type="InterPro" id="IPR030922">
    <property type="entry name" value="LptF"/>
</dbReference>
<sequence length="376" mass="42285">MRRFDRYFTYQLMVLFGFFSLVLVSVYWINRAVILFDQILSDGQSAGTFFTLTLYTLPNVVRMVLPISAFVASVYVTNRLTTESELVITQAVGMSPWRMARPVFIFGLFASLLMAILVHFLVPTSRIQMAEQMQELEADIAAQMLTEGRFLHPARGITFYIRSIERDGEMRDVYLSDARTKGTRTDYLAPKAYLVQDESGPKLVMLGGAAHTFDVQNRRLAITTFDSFTYNVGALMTNSGRSKRDLREFDTLTLFNPTEEDLDSARGDRARFLYEGHLRIAQPFNPLIVTLMGFSALMLGGFSRFGVWPQIGLAVALIILLQAAENVTADIARRDATLWPLVYLPSALGVVATSTMLWISSRPPLLKRAKRPEATA</sequence>